<comment type="subcellular location">
    <subcellularLocation>
        <location evidence="1 9">Secreted</location>
    </subcellularLocation>
</comment>
<evidence type="ECO:0000256" key="4">
    <source>
        <dbReference type="ARBA" id="ARBA00022525"/>
    </source>
</evidence>
<dbReference type="OrthoDB" id="1858282at2759"/>
<keyword evidence="4 9" id="KW-0964">Secreted</keyword>
<dbReference type="PANTHER" id="PTHR33285:SF55">
    <property type="entry name" value="PHYTOSULFOKINES 3"/>
    <property type="match status" value="1"/>
</dbReference>
<dbReference type="GO" id="GO:0008283">
    <property type="term" value="P:cell population proliferation"/>
    <property type="evidence" value="ECO:0007669"/>
    <property type="project" value="UniProtKB-UniRule"/>
</dbReference>
<keyword evidence="3 9" id="KW-0217">Developmental protein</keyword>
<evidence type="ECO:0000256" key="1">
    <source>
        <dbReference type="ARBA" id="ARBA00004613"/>
    </source>
</evidence>
<proteinExistence type="inferred from homology"/>
<evidence type="ECO:0000313" key="11">
    <source>
        <dbReference type="Proteomes" id="UP000325577"/>
    </source>
</evidence>
<dbReference type="InterPro" id="IPR009438">
    <property type="entry name" value="Phytosulfokine"/>
</dbReference>
<protein>
    <recommendedName>
        <fullName evidence="9">Phytosulfokine</fullName>
    </recommendedName>
    <component>
        <recommendedName>
            <fullName evidence="9">Phytosulfokine-alpha</fullName>
            <shortName evidence="9">PSK-alpha</shortName>
            <shortName evidence="9">Phytosulfokine-a</shortName>
        </recommendedName>
    </component>
    <component>
        <recommendedName>
            <fullName evidence="9">Phytosulfokine-beta</fullName>
            <shortName evidence="9">PSK-beta</shortName>
            <shortName evidence="9">Phytosulfokine-b</shortName>
        </recommendedName>
    </component>
</protein>
<dbReference type="AlphaFoldDB" id="A0A5J4ZXY5"/>
<evidence type="ECO:0000256" key="9">
    <source>
        <dbReference type="RuleBase" id="RU368031"/>
    </source>
</evidence>
<dbReference type="GO" id="GO:0008083">
    <property type="term" value="F:growth factor activity"/>
    <property type="evidence" value="ECO:0007669"/>
    <property type="project" value="UniProtKB-UniRule"/>
</dbReference>
<dbReference type="Proteomes" id="UP000325577">
    <property type="component" value="Linkage Group LG5"/>
</dbReference>
<sequence>MAKLTALFMILVLCFSLSYAARPEPGFSRDTPLNAQHAGVEAQHNEIVYENCEGVGDEECLMRRTLAAHLDYIYTQKQKP</sequence>
<keyword evidence="5 9" id="KW-0765">Sulfation</keyword>
<dbReference type="GO" id="GO:0005576">
    <property type="term" value="C:extracellular region"/>
    <property type="evidence" value="ECO:0007669"/>
    <property type="project" value="UniProtKB-SubCell"/>
</dbReference>
<comment type="function">
    <text evidence="9">Promotes plant cell differentiation, organogenesis and somatic embryogenesis as well as cell proliferation.</text>
</comment>
<evidence type="ECO:0000256" key="2">
    <source>
        <dbReference type="ARBA" id="ARBA00010781"/>
    </source>
</evidence>
<keyword evidence="8 9" id="KW-0339">Growth factor</keyword>
<evidence type="ECO:0000256" key="3">
    <source>
        <dbReference type="ARBA" id="ARBA00022473"/>
    </source>
</evidence>
<gene>
    <name evidence="10" type="ORF">F0562_013061</name>
</gene>
<comment type="PTM">
    <text evidence="9">Sulfation is important for activity and for the binding to a putative membrane receptor.</text>
</comment>
<evidence type="ECO:0000256" key="8">
    <source>
        <dbReference type="ARBA" id="ARBA00023030"/>
    </source>
</evidence>
<feature type="chain" id="PRO_5031598347" description="Phytosulfokine" evidence="9">
    <location>
        <begin position="21"/>
        <end position="80"/>
    </location>
</feature>
<reference evidence="10 11" key="1">
    <citation type="submission" date="2019-09" db="EMBL/GenBank/DDBJ databases">
        <title>A chromosome-level genome assembly of the Chinese tupelo Nyssa sinensis.</title>
        <authorList>
            <person name="Yang X."/>
            <person name="Kang M."/>
            <person name="Yang Y."/>
            <person name="Xiong H."/>
            <person name="Wang M."/>
            <person name="Zhang Z."/>
            <person name="Wang Z."/>
            <person name="Wu H."/>
            <person name="Ma T."/>
            <person name="Liu J."/>
            <person name="Xi Z."/>
        </authorList>
    </citation>
    <scope>NUCLEOTIDE SEQUENCE [LARGE SCALE GENOMIC DNA]</scope>
    <source>
        <strain evidence="10">J267</strain>
        <tissue evidence="10">Leaf</tissue>
    </source>
</reference>
<evidence type="ECO:0000256" key="5">
    <source>
        <dbReference type="ARBA" id="ARBA00022641"/>
    </source>
</evidence>
<keyword evidence="11" id="KW-1185">Reference proteome</keyword>
<evidence type="ECO:0000256" key="6">
    <source>
        <dbReference type="ARBA" id="ARBA00022729"/>
    </source>
</evidence>
<accession>A0A5J4ZXY5</accession>
<evidence type="ECO:0000313" key="10">
    <source>
        <dbReference type="EMBL" id="KAA8522578.1"/>
    </source>
</evidence>
<name>A0A5J4ZXY5_9ASTE</name>
<comment type="PTM">
    <text evidence="9">PSK-alpha is produced by endopeptidase digestion. PSK-beta is produced from PSK-alpha by exopeptidase digestion.</text>
</comment>
<feature type="signal peptide" evidence="9">
    <location>
        <begin position="1"/>
        <end position="20"/>
    </location>
</feature>
<organism evidence="10 11">
    <name type="scientific">Nyssa sinensis</name>
    <dbReference type="NCBI Taxonomy" id="561372"/>
    <lineage>
        <taxon>Eukaryota</taxon>
        <taxon>Viridiplantae</taxon>
        <taxon>Streptophyta</taxon>
        <taxon>Embryophyta</taxon>
        <taxon>Tracheophyta</taxon>
        <taxon>Spermatophyta</taxon>
        <taxon>Magnoliopsida</taxon>
        <taxon>eudicotyledons</taxon>
        <taxon>Gunneridae</taxon>
        <taxon>Pentapetalae</taxon>
        <taxon>asterids</taxon>
        <taxon>Cornales</taxon>
        <taxon>Nyssaceae</taxon>
        <taxon>Nyssa</taxon>
    </lineage>
</organism>
<dbReference type="Pfam" id="PF06404">
    <property type="entry name" value="PSK"/>
    <property type="match status" value="1"/>
</dbReference>
<keyword evidence="7 9" id="KW-0221">Differentiation</keyword>
<dbReference type="GO" id="GO:0030154">
    <property type="term" value="P:cell differentiation"/>
    <property type="evidence" value="ECO:0007669"/>
    <property type="project" value="UniProtKB-UniRule"/>
</dbReference>
<dbReference type="PANTHER" id="PTHR33285">
    <property type="entry name" value="PHYTOSULFOKINES 3"/>
    <property type="match status" value="1"/>
</dbReference>
<dbReference type="EMBL" id="CM018048">
    <property type="protein sequence ID" value="KAA8522578.1"/>
    <property type="molecule type" value="Genomic_DNA"/>
</dbReference>
<comment type="similarity">
    <text evidence="2 9">Belongs to the phytosulfokine family.</text>
</comment>
<evidence type="ECO:0000256" key="7">
    <source>
        <dbReference type="ARBA" id="ARBA00022782"/>
    </source>
</evidence>
<keyword evidence="6 9" id="KW-0732">Signal</keyword>